<dbReference type="Proteomes" id="UP000470082">
    <property type="component" value="Unassembled WGS sequence"/>
</dbReference>
<sequence length="64" mass="7485">MKFELCDKVLIKKLNVIGTVIDVDEESDNLIVEDCSYYHENELIPYPLYDCKSSDLEMIRKANK</sequence>
<comment type="caution">
    <text evidence="1">The sequence shown here is derived from an EMBL/GenBank/DDBJ whole genome shotgun (WGS) entry which is preliminary data.</text>
</comment>
<protein>
    <submittedName>
        <fullName evidence="1">Uncharacterized protein</fullName>
    </submittedName>
</protein>
<accession>A0A7X2N3T1</accession>
<organism evidence="1 2">
    <name type="scientific">Floccifex porci</name>
    <dbReference type="NCBI Taxonomy" id="2606629"/>
    <lineage>
        <taxon>Bacteria</taxon>
        <taxon>Bacillati</taxon>
        <taxon>Bacillota</taxon>
        <taxon>Erysipelotrichia</taxon>
        <taxon>Erysipelotrichales</taxon>
        <taxon>Erysipelotrichaceae</taxon>
        <taxon>Floccifex</taxon>
    </lineage>
</organism>
<dbReference type="EMBL" id="VUMM01000016">
    <property type="protein sequence ID" value="MSS01962.1"/>
    <property type="molecule type" value="Genomic_DNA"/>
</dbReference>
<evidence type="ECO:0000313" key="2">
    <source>
        <dbReference type="Proteomes" id="UP000470082"/>
    </source>
</evidence>
<keyword evidence="2" id="KW-1185">Reference proteome</keyword>
<evidence type="ECO:0000313" key="1">
    <source>
        <dbReference type="EMBL" id="MSS01962.1"/>
    </source>
</evidence>
<proteinExistence type="predicted"/>
<dbReference type="AlphaFoldDB" id="A0A7X2N3T1"/>
<name>A0A7X2N3T1_9FIRM</name>
<dbReference type="RefSeq" id="WP_154460726.1">
    <property type="nucleotide sequence ID" value="NZ_VUMM01000016.1"/>
</dbReference>
<reference evidence="1 2" key="1">
    <citation type="submission" date="2019-08" db="EMBL/GenBank/DDBJ databases">
        <title>In-depth cultivation of the pig gut microbiome towards novel bacterial diversity and tailored functional studies.</title>
        <authorList>
            <person name="Wylensek D."/>
            <person name="Hitch T.C.A."/>
            <person name="Clavel T."/>
        </authorList>
    </citation>
    <scope>NUCLEOTIDE SEQUENCE [LARGE SCALE GENOMIC DNA]</scope>
    <source>
        <strain evidence="1 2">LKV-178-WT-2G</strain>
    </source>
</reference>
<gene>
    <name evidence="1" type="ORF">FYJ50_07635</name>
</gene>